<dbReference type="Gene3D" id="1.10.10.10">
    <property type="entry name" value="Winged helix-like DNA-binding domain superfamily/Winged helix DNA-binding domain"/>
    <property type="match status" value="1"/>
</dbReference>
<dbReference type="GO" id="GO:0006351">
    <property type="term" value="P:DNA-templated transcription"/>
    <property type="evidence" value="ECO:0007669"/>
    <property type="project" value="TreeGrafter"/>
</dbReference>
<evidence type="ECO:0000259" key="5">
    <source>
        <dbReference type="PROSITE" id="PS50931"/>
    </source>
</evidence>
<evidence type="ECO:0000256" key="3">
    <source>
        <dbReference type="ARBA" id="ARBA00023125"/>
    </source>
</evidence>
<comment type="similarity">
    <text evidence="1">Belongs to the LysR transcriptional regulatory family.</text>
</comment>
<dbReference type="Pfam" id="PF03466">
    <property type="entry name" value="LysR_substrate"/>
    <property type="match status" value="1"/>
</dbReference>
<protein>
    <recommendedName>
        <fullName evidence="5">HTH lysR-type domain-containing protein</fullName>
    </recommendedName>
</protein>
<accession>A0A3B0WY00</accession>
<dbReference type="InterPro" id="IPR058163">
    <property type="entry name" value="LysR-type_TF_proteobact-type"/>
</dbReference>
<dbReference type="GO" id="GO:0043565">
    <property type="term" value="F:sequence-specific DNA binding"/>
    <property type="evidence" value="ECO:0007669"/>
    <property type="project" value="TreeGrafter"/>
</dbReference>
<dbReference type="PANTHER" id="PTHR30537">
    <property type="entry name" value="HTH-TYPE TRANSCRIPTIONAL REGULATOR"/>
    <property type="match status" value="1"/>
</dbReference>
<dbReference type="PROSITE" id="PS50931">
    <property type="entry name" value="HTH_LYSR"/>
    <property type="match status" value="1"/>
</dbReference>
<organism evidence="6">
    <name type="scientific">hydrothermal vent metagenome</name>
    <dbReference type="NCBI Taxonomy" id="652676"/>
    <lineage>
        <taxon>unclassified sequences</taxon>
        <taxon>metagenomes</taxon>
        <taxon>ecological metagenomes</taxon>
    </lineage>
</organism>
<evidence type="ECO:0000313" key="6">
    <source>
        <dbReference type="EMBL" id="VAW60895.1"/>
    </source>
</evidence>
<proteinExistence type="inferred from homology"/>
<dbReference type="InterPro" id="IPR036388">
    <property type="entry name" value="WH-like_DNA-bd_sf"/>
</dbReference>
<keyword evidence="3" id="KW-0238">DNA-binding</keyword>
<evidence type="ECO:0000256" key="4">
    <source>
        <dbReference type="ARBA" id="ARBA00023163"/>
    </source>
</evidence>
<keyword evidence="4" id="KW-0804">Transcription</keyword>
<dbReference type="PANTHER" id="PTHR30537:SF3">
    <property type="entry name" value="TRANSCRIPTIONAL REGULATORY PROTEIN"/>
    <property type="match status" value="1"/>
</dbReference>
<dbReference type="PRINTS" id="PR00039">
    <property type="entry name" value="HTHLYSR"/>
</dbReference>
<feature type="domain" description="HTH lysR-type" evidence="5">
    <location>
        <begin position="4"/>
        <end position="61"/>
    </location>
</feature>
<dbReference type="InterPro" id="IPR000847">
    <property type="entry name" value="LysR_HTH_N"/>
</dbReference>
<dbReference type="SUPFAM" id="SSF53850">
    <property type="entry name" value="Periplasmic binding protein-like II"/>
    <property type="match status" value="1"/>
</dbReference>
<evidence type="ECO:0000256" key="1">
    <source>
        <dbReference type="ARBA" id="ARBA00009437"/>
    </source>
</evidence>
<dbReference type="SUPFAM" id="SSF46785">
    <property type="entry name" value="Winged helix' DNA-binding domain"/>
    <property type="match status" value="1"/>
</dbReference>
<name>A0A3B0WY00_9ZZZZ</name>
<reference evidence="6" key="1">
    <citation type="submission" date="2018-06" db="EMBL/GenBank/DDBJ databases">
        <authorList>
            <person name="Zhirakovskaya E."/>
        </authorList>
    </citation>
    <scope>NUCLEOTIDE SEQUENCE</scope>
</reference>
<gene>
    <name evidence="6" type="ORF">MNBD_GAMMA08-894</name>
</gene>
<dbReference type="Gene3D" id="3.40.190.290">
    <property type="match status" value="1"/>
</dbReference>
<dbReference type="InterPro" id="IPR036390">
    <property type="entry name" value="WH_DNA-bd_sf"/>
</dbReference>
<keyword evidence="2" id="KW-0805">Transcription regulation</keyword>
<dbReference type="EMBL" id="UOFH01000166">
    <property type="protein sequence ID" value="VAW60895.1"/>
    <property type="molecule type" value="Genomic_DNA"/>
</dbReference>
<dbReference type="Pfam" id="PF00126">
    <property type="entry name" value="HTH_1"/>
    <property type="match status" value="1"/>
</dbReference>
<sequence length="292" mass="33104">MQPLDWDNIRHFLHVVHAGSVLKASQQLGVNQTTVSRRINALEEQLGNKLFDRSVNGWLITAVGERLIATAEQMKEEANTIERFALAESQELNGRLRLTVGDICTQQLVMPAIELFIKKYPEVDLEILATRNELNLSTRDADIALRATDKPPENLVGKRIATLAFAIYANKKLFKKIINNNFSAPCITWIGDSHTRPSWIEKSFPSTPRIYRTTELGIMHQMTKQGLGIAQMPCALCDSDPKLIRIPAKYIEPGWGLWILSHVDLRTTARVRIFKDFLQHELNKNINLIEGV</sequence>
<dbReference type="AlphaFoldDB" id="A0A3B0WY00"/>
<evidence type="ECO:0000256" key="2">
    <source>
        <dbReference type="ARBA" id="ARBA00023015"/>
    </source>
</evidence>
<dbReference type="GO" id="GO:0003700">
    <property type="term" value="F:DNA-binding transcription factor activity"/>
    <property type="evidence" value="ECO:0007669"/>
    <property type="project" value="InterPro"/>
</dbReference>
<dbReference type="InterPro" id="IPR005119">
    <property type="entry name" value="LysR_subst-bd"/>
</dbReference>